<evidence type="ECO:0000313" key="3">
    <source>
        <dbReference type="EMBL" id="MCH9275891.1"/>
    </source>
</evidence>
<comment type="function">
    <text evidence="1">Aids in the defense against invading fungal pathogens by degrading their cell wall chitosan.</text>
</comment>
<dbReference type="Pfam" id="PF01374">
    <property type="entry name" value="Glyco_hydro_46"/>
    <property type="match status" value="1"/>
</dbReference>
<dbReference type="InterPro" id="IPR023099">
    <property type="entry name" value="Glyco_hydro_46_N"/>
</dbReference>
<dbReference type="PIRSF" id="PIRSF036551">
    <property type="entry name" value="Chitosanase"/>
    <property type="match status" value="1"/>
</dbReference>
<evidence type="ECO:0000256" key="2">
    <source>
        <dbReference type="SAM" id="Phobius"/>
    </source>
</evidence>
<proteinExistence type="inferred from homology"/>
<dbReference type="RefSeq" id="WP_241513597.1">
    <property type="nucleotide sequence ID" value="NZ_JAFEJT020000020.1"/>
</dbReference>
<reference evidence="3 4" key="1">
    <citation type="journal article" date="2021" name="Environ. Microbiol.">
        <title>Genetic insights into the dark matter of the mammalian gut microbiota through targeted genome reconstruction.</title>
        <authorList>
            <person name="Lugli G.A."/>
            <person name="Alessandri G."/>
            <person name="Milani C."/>
            <person name="Viappiani A."/>
            <person name="Fontana F."/>
            <person name="Tarracchini C."/>
            <person name="Mancabelli L."/>
            <person name="Argentini C."/>
            <person name="Ruiz L."/>
            <person name="Margolles A."/>
            <person name="van Sinderen D."/>
            <person name="Turroni F."/>
            <person name="Ventura M."/>
        </authorList>
    </citation>
    <scope>NUCLEOTIDE SEQUENCE [LARGE SCALE GENOMIC DNA]</scope>
    <source>
        <strain evidence="3 4">MA1</strain>
    </source>
</reference>
<reference evidence="3 4" key="2">
    <citation type="journal article" date="2021" name="Syst. Appl. Microbiol.">
        <title>Phylogenetic classification of ten novel species belonging to the genus Bifidobacterium comprising B. phasiani sp. nov., B. pongonis sp. nov., B. saguinibicoloris sp. nov., B. colobi sp. nov., B. simiiventris sp. nov., B. santillanense sp. nov., B. miconis sp. nov., B. amazonense sp. nov., B. pluvialisilvae sp. nov., and B. miconisargentati sp. nov.</title>
        <authorList>
            <person name="Lugli G.A."/>
            <person name="Calvete-Torre I."/>
            <person name="Alessandri G."/>
            <person name="Milani C."/>
            <person name="Turroni F."/>
            <person name="Laiolo P."/>
            <person name="Ossiprandi M.C."/>
            <person name="Margolles A."/>
            <person name="Ruiz L."/>
            <person name="Ventura M."/>
        </authorList>
    </citation>
    <scope>NUCLEOTIDE SEQUENCE [LARGE SCALE GENOMIC DNA]</scope>
    <source>
        <strain evidence="3 4">MA1</strain>
    </source>
</reference>
<organism evidence="3 4">
    <name type="scientific">Bifidobacterium amazonense</name>
    <dbReference type="NCBI Taxonomy" id="2809027"/>
    <lineage>
        <taxon>Bacteria</taxon>
        <taxon>Bacillati</taxon>
        <taxon>Actinomycetota</taxon>
        <taxon>Actinomycetes</taxon>
        <taxon>Bifidobacteriales</taxon>
        <taxon>Bifidobacteriaceae</taxon>
        <taxon>Bifidobacterium</taxon>
    </lineage>
</organism>
<dbReference type="CDD" id="cd00978">
    <property type="entry name" value="chitosanase_GH46"/>
    <property type="match status" value="1"/>
</dbReference>
<dbReference type="EC" id="3.2.1.132" evidence="1"/>
<dbReference type="PROSITE" id="PS60000">
    <property type="entry name" value="CHITOSANASE_46_80"/>
    <property type="match status" value="1"/>
</dbReference>
<comment type="catalytic activity">
    <reaction evidence="1">
        <text>Endohydrolysis of beta-(1-&gt;4)-linkages between D-glucosamine residues in a partly acetylated chitosan.</text>
        <dbReference type="EC" id="3.2.1.132"/>
    </reaction>
</comment>
<keyword evidence="1" id="KW-0378">Hydrolase</keyword>
<feature type="transmembrane region" description="Helical" evidence="2">
    <location>
        <begin position="20"/>
        <end position="39"/>
    </location>
</feature>
<dbReference type="InterPro" id="IPR000400">
    <property type="entry name" value="Glyco_hydro_46"/>
</dbReference>
<keyword evidence="4" id="KW-1185">Reference proteome</keyword>
<dbReference type="Gene3D" id="3.30.386.10">
    <property type="entry name" value="Chitosanase, subunit A, domain 2"/>
    <property type="match status" value="1"/>
</dbReference>
<gene>
    <name evidence="3" type="ORF">JS533_006340</name>
</gene>
<dbReference type="EMBL" id="JAFEJT020000020">
    <property type="protein sequence ID" value="MCH9275891.1"/>
    <property type="molecule type" value="Genomic_DNA"/>
</dbReference>
<sequence length="312" mass="33952">MNDTTPSTQGNIPASMPARVGMLATASIAVIVALSGAWCSASQSAMRLHNVRVAASPVPTQSPHSADERTIAAGDLRKIVFALVSSAENSTTDYSRTYSYIEDIGDGRGYTGGIVGFTSGTGDMLDVVRRYTRIEPDNRLARFLPALADANGTDTHKGLGDGFTAAWKRAARDRKFIEAQNNIVHEQYLDPAVRYARKDGLSPLGQYIYYDALVVHGPGSADDGSSFQAIRAAAMQTATTPSRGGDEATYLRAFLDARTPVMQSEEAHRDLSRLQTQLGFINDGNFRLTLPLHWTMYGDRYELTPAMLRRLP</sequence>
<keyword evidence="1" id="KW-0326">Glycosidase</keyword>
<dbReference type="Gene3D" id="1.20.141.10">
    <property type="entry name" value="Chitosanase, subunit A, domain 1"/>
    <property type="match status" value="1"/>
</dbReference>
<dbReference type="InterPro" id="IPR023346">
    <property type="entry name" value="Lysozyme-like_dom_sf"/>
</dbReference>
<keyword evidence="2" id="KW-0472">Membrane</keyword>
<keyword evidence="1" id="KW-0964">Secreted</keyword>
<keyword evidence="2" id="KW-0812">Transmembrane</keyword>
<accession>A0ABS9VVB8</accession>
<protein>
    <recommendedName>
        <fullName evidence="1">Chitosanase</fullName>
        <ecNumber evidence="1">3.2.1.132</ecNumber>
    </recommendedName>
</protein>
<comment type="caution">
    <text evidence="3">The sequence shown here is derived from an EMBL/GenBank/DDBJ whole genome shotgun (WGS) entry which is preliminary data.</text>
</comment>
<dbReference type="SUPFAM" id="SSF53955">
    <property type="entry name" value="Lysozyme-like"/>
    <property type="match status" value="1"/>
</dbReference>
<comment type="subcellular location">
    <subcellularLocation>
        <location evidence="1">Secreted</location>
    </subcellularLocation>
</comment>
<evidence type="ECO:0000256" key="1">
    <source>
        <dbReference type="PIRNR" id="PIRNR036551"/>
    </source>
</evidence>
<keyword evidence="2" id="KW-1133">Transmembrane helix</keyword>
<dbReference type="Proteomes" id="UP000710815">
    <property type="component" value="Unassembled WGS sequence"/>
</dbReference>
<comment type="similarity">
    <text evidence="1">Belongs to the glycosyl hydrolase 46 family.</text>
</comment>
<evidence type="ECO:0000313" key="4">
    <source>
        <dbReference type="Proteomes" id="UP000710815"/>
    </source>
</evidence>
<name>A0ABS9VVB8_9BIFI</name>